<dbReference type="InterPro" id="IPR022002">
    <property type="entry name" value="ChsH2_Znr"/>
</dbReference>
<keyword evidence="3" id="KW-0238">DNA-binding</keyword>
<proteinExistence type="predicted"/>
<dbReference type="InterPro" id="IPR052513">
    <property type="entry name" value="Thioester_dehydratase-like"/>
</dbReference>
<dbReference type="Gene3D" id="6.10.30.10">
    <property type="match status" value="1"/>
</dbReference>
<dbReference type="AlphaFoldDB" id="A0A8B2NS40"/>
<evidence type="ECO:0000313" key="3">
    <source>
        <dbReference type="EMBL" id="RAH99026.1"/>
    </source>
</evidence>
<dbReference type="RefSeq" id="WP_111350598.1">
    <property type="nucleotide sequence ID" value="NZ_QHHQ01000006.1"/>
</dbReference>
<feature type="domain" description="ChsH2 C-terminal OB-fold" evidence="1">
    <location>
        <begin position="50"/>
        <end position="103"/>
    </location>
</feature>
<dbReference type="Pfam" id="PF12172">
    <property type="entry name" value="zf-ChsH2"/>
    <property type="match status" value="1"/>
</dbReference>
<evidence type="ECO:0000313" key="4">
    <source>
        <dbReference type="Proteomes" id="UP000249590"/>
    </source>
</evidence>
<feature type="domain" description="ChsH2 rubredoxin-like zinc ribbon" evidence="2">
    <location>
        <begin position="9"/>
        <end position="45"/>
    </location>
</feature>
<dbReference type="GO" id="GO:0003677">
    <property type="term" value="F:DNA binding"/>
    <property type="evidence" value="ECO:0007669"/>
    <property type="project" value="UniProtKB-KW"/>
</dbReference>
<evidence type="ECO:0000259" key="1">
    <source>
        <dbReference type="Pfam" id="PF01796"/>
    </source>
</evidence>
<dbReference type="EMBL" id="QHHQ01000006">
    <property type="protein sequence ID" value="RAH99026.1"/>
    <property type="molecule type" value="Genomic_DNA"/>
</dbReference>
<organism evidence="3 4">
    <name type="scientific">Acuticoccus sediminis</name>
    <dbReference type="NCBI Taxonomy" id="2184697"/>
    <lineage>
        <taxon>Bacteria</taxon>
        <taxon>Pseudomonadati</taxon>
        <taxon>Pseudomonadota</taxon>
        <taxon>Alphaproteobacteria</taxon>
        <taxon>Hyphomicrobiales</taxon>
        <taxon>Amorphaceae</taxon>
        <taxon>Acuticoccus</taxon>
    </lineage>
</organism>
<dbReference type="SUPFAM" id="SSF50249">
    <property type="entry name" value="Nucleic acid-binding proteins"/>
    <property type="match status" value="1"/>
</dbReference>
<comment type="caution">
    <text evidence="3">The sequence shown here is derived from an EMBL/GenBank/DDBJ whole genome shotgun (WGS) entry which is preliminary data.</text>
</comment>
<dbReference type="InterPro" id="IPR012340">
    <property type="entry name" value="NA-bd_OB-fold"/>
</dbReference>
<keyword evidence="4" id="KW-1185">Reference proteome</keyword>
<sequence length="125" mass="13300">MKAIEELVRAEAAQGRIAYQSCRACGTVAAFPRPFCPSCGSADIEYLSSEGRGRVAAVTTLHRAPTLAHKERLPYSVALVDLEEGIRVMGGAAEGLAVGDAVTAQSLEFDGAPLIHFIPFDRTRP</sequence>
<accession>A0A8B2NS40</accession>
<dbReference type="InterPro" id="IPR002878">
    <property type="entry name" value="ChsH2_C"/>
</dbReference>
<dbReference type="Pfam" id="PF01796">
    <property type="entry name" value="OB_ChsH2_C"/>
    <property type="match status" value="1"/>
</dbReference>
<dbReference type="PANTHER" id="PTHR34075:SF5">
    <property type="entry name" value="BLR3430 PROTEIN"/>
    <property type="match status" value="1"/>
</dbReference>
<name>A0A8B2NS40_9HYPH</name>
<reference evidence="3 4" key="1">
    <citation type="submission" date="2018-05" db="EMBL/GenBank/DDBJ databases">
        <title>Acuticoccus sediminis sp. nov., isolated from deep-sea sediment of Indian Ocean.</title>
        <authorList>
            <person name="Liu X."/>
            <person name="Lai Q."/>
            <person name="Du Y."/>
            <person name="Sun F."/>
            <person name="Zhang X."/>
            <person name="Wang S."/>
            <person name="Shao Z."/>
        </authorList>
    </citation>
    <scope>NUCLEOTIDE SEQUENCE [LARGE SCALE GENOMIC DNA]</scope>
    <source>
        <strain evidence="3 4">PTG4-2</strain>
    </source>
</reference>
<dbReference type="OrthoDB" id="7871482at2"/>
<gene>
    <name evidence="3" type="ORF">DLJ53_25715</name>
</gene>
<dbReference type="Proteomes" id="UP000249590">
    <property type="component" value="Unassembled WGS sequence"/>
</dbReference>
<protein>
    <submittedName>
        <fullName evidence="3">DNA-binding protein</fullName>
    </submittedName>
</protein>
<dbReference type="PANTHER" id="PTHR34075">
    <property type="entry name" value="BLR3430 PROTEIN"/>
    <property type="match status" value="1"/>
</dbReference>
<evidence type="ECO:0000259" key="2">
    <source>
        <dbReference type="Pfam" id="PF12172"/>
    </source>
</evidence>